<dbReference type="EMBL" id="PIDS01001026">
    <property type="protein sequence ID" value="PLL29596.1"/>
    <property type="molecule type" value="Genomic_DNA"/>
</dbReference>
<gene>
    <name evidence="1" type="ORF">CWN50_24025</name>
</gene>
<proteinExistence type="predicted"/>
<dbReference type="RefSeq" id="WP_064388502.1">
    <property type="nucleotide sequence ID" value="NZ_FKYS01000013.1"/>
</dbReference>
<protein>
    <submittedName>
        <fullName evidence="1">Uncharacterized protein</fullName>
    </submittedName>
</protein>
<accession>A0A384J2Z1</accession>
<comment type="caution">
    <text evidence="1">The sequence shown here is derived from an EMBL/GenBank/DDBJ whole genome shotgun (WGS) entry which is preliminary data.</text>
</comment>
<organism evidence="1 2">
    <name type="scientific">Klebsiella michiganensis</name>
    <dbReference type="NCBI Taxonomy" id="1134687"/>
    <lineage>
        <taxon>Bacteria</taxon>
        <taxon>Pseudomonadati</taxon>
        <taxon>Pseudomonadota</taxon>
        <taxon>Gammaproteobacteria</taxon>
        <taxon>Enterobacterales</taxon>
        <taxon>Enterobacteriaceae</taxon>
        <taxon>Klebsiella/Raoultella group</taxon>
        <taxon>Klebsiella</taxon>
    </lineage>
</organism>
<dbReference type="Pfam" id="PF04245">
    <property type="entry name" value="NA37"/>
    <property type="match status" value="1"/>
</dbReference>
<dbReference type="GO" id="GO:0009295">
    <property type="term" value="C:nucleoid"/>
    <property type="evidence" value="ECO:0007669"/>
    <property type="project" value="InterPro"/>
</dbReference>
<reference evidence="1 2" key="1">
    <citation type="submission" date="2017-11" db="EMBL/GenBank/DDBJ databases">
        <authorList>
            <person name="Han C.G."/>
        </authorList>
    </citation>
    <scope>NUCLEOTIDE SEQUENCE [LARGE SCALE GENOMIC DNA]</scope>
    <source>
        <strain evidence="1 2">A11</strain>
    </source>
</reference>
<accession>A0A2J4QEW1</accession>
<dbReference type="AlphaFoldDB" id="A0A2J4QEW1"/>
<evidence type="ECO:0000313" key="1">
    <source>
        <dbReference type="EMBL" id="PLL29596.1"/>
    </source>
</evidence>
<dbReference type="InterPro" id="IPR007358">
    <property type="entry name" value="Nucleoid_associated_NdpA"/>
</dbReference>
<dbReference type="Proteomes" id="UP000234505">
    <property type="component" value="Unassembled WGS sequence"/>
</dbReference>
<name>A0A2J4QEW1_9ENTR</name>
<sequence length="361" mass="40327">MASVDFSFEGLLIERIIAHRVFPKSADKSLTPPKTSKYLMAFKQDALDAFQVRITEALASKSHGIEMSIGGVGDDCFLNLSASTFSNDTDHFIKVTERLASKLSEAQYNSSAPGGILAVLSGRVGNDSLPFLAVIKAETQNGFRTVENDDQVTMEFIAELLLTPAQRFYKIGFLVQTIALPPDNDGNYNSSSYRAFLFDHLMTSTETKNAAGYFYSRFLDMDISKSSKKLTQDFFESTRDFINTAQIEESSKLALHEALRSEMRSRKTTLSTADFAETNLPEEMQNEYLEFMKSKSFPAAAVTKDNGYIESKLKIRSKLVFSNDVWVSVPPDQLKNLVEIIPSDDNESTILKIKGRLKSQQ</sequence>
<evidence type="ECO:0000313" key="2">
    <source>
        <dbReference type="Proteomes" id="UP000234505"/>
    </source>
</evidence>
<reference evidence="1 2" key="2">
    <citation type="submission" date="2018-01" db="EMBL/GenBank/DDBJ databases">
        <title>Genomic study of Klebsiella pneumoniae.</title>
        <authorList>
            <person name="Yang Y."/>
            <person name="Bicalho R."/>
        </authorList>
    </citation>
    <scope>NUCLEOTIDE SEQUENCE [LARGE SCALE GENOMIC DNA]</scope>
    <source>
        <strain evidence="1 2">A11</strain>
    </source>
</reference>